<keyword evidence="3 5" id="KW-0546">Nucleotide metabolism</keyword>
<proteinExistence type="inferred from homology"/>
<evidence type="ECO:0000313" key="7">
    <source>
        <dbReference type="EMBL" id="ATY86508.1"/>
    </source>
</evidence>
<protein>
    <recommendedName>
        <fullName evidence="5">Deoxyuridine 5'-triphosphate nucleotidohydrolase</fullName>
        <shortName evidence="5">dUTPase</shortName>
        <ecNumber evidence="5">3.6.1.23</ecNumber>
    </recommendedName>
    <alternativeName>
        <fullName evidence="5">dUTP pyrophosphatase</fullName>
    </alternativeName>
</protein>
<comment type="caution">
    <text evidence="5">Lacks conserved residue(s) required for the propagation of feature annotation.</text>
</comment>
<gene>
    <name evidence="5 8" type="primary">dut</name>
    <name evidence="8" type="ORF">COOX1_1855</name>
    <name evidence="7" type="ORF">CVV65_08630</name>
</gene>
<dbReference type="CDD" id="cd07557">
    <property type="entry name" value="trimeric_dUTPase"/>
    <property type="match status" value="1"/>
</dbReference>
<evidence type="ECO:0000256" key="4">
    <source>
        <dbReference type="ARBA" id="ARBA00047686"/>
    </source>
</evidence>
<evidence type="ECO:0000313" key="9">
    <source>
        <dbReference type="Proteomes" id="UP000231932"/>
    </source>
</evidence>
<reference evidence="7" key="2">
    <citation type="journal article" date="2018" name="Genome Announc.">
        <title>Complete Genome Sequence of Kyrpidia sp. Strain EA-1, a Thermophilic Knallgas Bacterium, Isolated from the Azores.</title>
        <authorList>
            <person name="Reiner J.E."/>
            <person name="Lapp C.J."/>
            <person name="Bunk B."/>
            <person name="Sproer C."/>
            <person name="Overmann J."/>
            <person name="Gescher J."/>
        </authorList>
    </citation>
    <scope>NUCLEOTIDE SEQUENCE</scope>
    <source>
        <strain evidence="7">EA-1</strain>
    </source>
</reference>
<dbReference type="NCBIfam" id="TIGR00576">
    <property type="entry name" value="dut"/>
    <property type="match status" value="1"/>
</dbReference>
<keyword evidence="2 5" id="KW-0378">Hydrolase</keyword>
<sequence>MQLKVKQLEKSGVPPMPVAYQTEGSAGLDLAAAISEPLEINPGEVILIPTGIAVELPGPEFVGLVFARSGLSTREQLGLANGVGVIDSDYRGEIHAPLYNFGKQPRRIEPGQRVAQLVVMPICRVEVAYVSELGESRRGEGGFGSTGRLIEPEGNVR</sequence>
<evidence type="ECO:0000256" key="1">
    <source>
        <dbReference type="ARBA" id="ARBA00006581"/>
    </source>
</evidence>
<dbReference type="Proteomes" id="UP000502196">
    <property type="component" value="Chromosome"/>
</dbReference>
<comment type="catalytic activity">
    <reaction evidence="4 5">
        <text>dUTP + H2O = dUMP + diphosphate + H(+)</text>
        <dbReference type="Rhea" id="RHEA:10248"/>
        <dbReference type="ChEBI" id="CHEBI:15377"/>
        <dbReference type="ChEBI" id="CHEBI:15378"/>
        <dbReference type="ChEBI" id="CHEBI:33019"/>
        <dbReference type="ChEBI" id="CHEBI:61555"/>
        <dbReference type="ChEBI" id="CHEBI:246422"/>
        <dbReference type="EC" id="3.6.1.23"/>
    </reaction>
</comment>
<feature type="binding site" evidence="5">
    <location>
        <position position="81"/>
    </location>
    <ligand>
        <name>substrate</name>
    </ligand>
</feature>
<comment type="similarity">
    <text evidence="1 5">Belongs to the dUTPase family.</text>
</comment>
<dbReference type="HAMAP" id="MF_00116">
    <property type="entry name" value="dUTPase_bact"/>
    <property type="match status" value="1"/>
</dbReference>
<comment type="cofactor">
    <cofactor evidence="5">
        <name>Mg(2+)</name>
        <dbReference type="ChEBI" id="CHEBI:18420"/>
    </cofactor>
</comment>
<feature type="binding site" evidence="5">
    <location>
        <begin position="85"/>
        <end position="87"/>
    </location>
    <ligand>
        <name>substrate</name>
    </ligand>
</feature>
<feature type="binding site" evidence="5">
    <location>
        <begin position="68"/>
        <end position="70"/>
    </location>
    <ligand>
        <name>substrate</name>
    </ligand>
</feature>
<evidence type="ECO:0000313" key="10">
    <source>
        <dbReference type="Proteomes" id="UP000502196"/>
    </source>
</evidence>
<evidence type="ECO:0000256" key="5">
    <source>
        <dbReference type="HAMAP-Rule" id="MF_00116"/>
    </source>
</evidence>
<evidence type="ECO:0000256" key="3">
    <source>
        <dbReference type="ARBA" id="ARBA00023080"/>
    </source>
</evidence>
<keyword evidence="5" id="KW-0460">Magnesium</keyword>
<dbReference type="Gene3D" id="2.70.40.10">
    <property type="match status" value="1"/>
</dbReference>
<dbReference type="KEGG" id="kyr:CVV65_08630"/>
<dbReference type="EMBL" id="CP024955">
    <property type="protein sequence ID" value="ATY86508.1"/>
    <property type="molecule type" value="Genomic_DNA"/>
</dbReference>
<evidence type="ECO:0000313" key="8">
    <source>
        <dbReference type="EMBL" id="CAB3393330.1"/>
    </source>
</evidence>
<dbReference type="PANTHER" id="PTHR11241:SF0">
    <property type="entry name" value="DEOXYURIDINE 5'-TRIPHOSPHATE NUCLEOTIDOHYDROLASE"/>
    <property type="match status" value="1"/>
</dbReference>
<dbReference type="RefSeq" id="WP_100669332.1">
    <property type="nucleotide sequence ID" value="NZ_CP047972.1"/>
</dbReference>
<dbReference type="GO" id="GO:0046081">
    <property type="term" value="P:dUTP catabolic process"/>
    <property type="evidence" value="ECO:0007669"/>
    <property type="project" value="InterPro"/>
</dbReference>
<reference evidence="9" key="1">
    <citation type="submission" date="2017-11" db="EMBL/GenBank/DDBJ databases">
        <title>Complete Genome Sequence of Kyrpidia sp. Strain EA-1, a thermophilic, hydrogen-oxidizing Bacterium, isolated from the Azores.</title>
        <authorList>
            <person name="Reiner J.E."/>
            <person name="Lapp C.J."/>
            <person name="Bunk B."/>
            <person name="Gescher J."/>
        </authorList>
    </citation>
    <scope>NUCLEOTIDE SEQUENCE [LARGE SCALE GENOMIC DNA]</scope>
    <source>
        <strain evidence="9">EA-1</strain>
    </source>
</reference>
<dbReference type="InterPro" id="IPR029054">
    <property type="entry name" value="dUTPase-like"/>
</dbReference>
<dbReference type="OrthoDB" id="9809956at2"/>
<organism evidence="7 9">
    <name type="scientific">Kyrpidia spormannii</name>
    <dbReference type="NCBI Taxonomy" id="2055160"/>
    <lineage>
        <taxon>Bacteria</taxon>
        <taxon>Bacillati</taxon>
        <taxon>Bacillota</taxon>
        <taxon>Bacilli</taxon>
        <taxon>Bacillales</taxon>
        <taxon>Alicyclobacillaceae</taxon>
        <taxon>Kyrpidia</taxon>
    </lineage>
</organism>
<dbReference type="InterPro" id="IPR008181">
    <property type="entry name" value="dUTPase"/>
</dbReference>
<keyword evidence="9" id="KW-1185">Reference proteome</keyword>
<dbReference type="GO" id="GO:0000287">
    <property type="term" value="F:magnesium ion binding"/>
    <property type="evidence" value="ECO:0007669"/>
    <property type="project" value="UniProtKB-UniRule"/>
</dbReference>
<dbReference type="Proteomes" id="UP000231932">
    <property type="component" value="Chromosome"/>
</dbReference>
<dbReference type="PANTHER" id="PTHR11241">
    <property type="entry name" value="DEOXYURIDINE 5'-TRIPHOSPHATE NUCLEOTIDOHYDROLASE"/>
    <property type="match status" value="1"/>
</dbReference>
<comment type="function">
    <text evidence="5">This enzyme is involved in nucleotide metabolism: it produces dUMP, the immediate precursor of thymidine nucleotides and it decreases the intracellular concentration of dUTP so that uracil cannot be incorporated into DNA.</text>
</comment>
<keyword evidence="5" id="KW-0479">Metal-binding</keyword>
<dbReference type="EMBL" id="LR792683">
    <property type="protein sequence ID" value="CAB3393330.1"/>
    <property type="molecule type" value="Genomic_DNA"/>
</dbReference>
<dbReference type="GO" id="GO:0004170">
    <property type="term" value="F:dUTP diphosphatase activity"/>
    <property type="evidence" value="ECO:0007669"/>
    <property type="project" value="UniProtKB-UniRule"/>
</dbReference>
<dbReference type="AlphaFoldDB" id="A0A2K8NAZ7"/>
<dbReference type="GO" id="GO:0006226">
    <property type="term" value="P:dUMP biosynthetic process"/>
    <property type="evidence" value="ECO:0007669"/>
    <property type="project" value="UniProtKB-UniRule"/>
</dbReference>
<reference evidence="8 10" key="3">
    <citation type="submission" date="2020-04" db="EMBL/GenBank/DDBJ databases">
        <authorList>
            <person name="Hogendoorn C."/>
        </authorList>
    </citation>
    <scope>NUCLEOTIDE SEQUENCE [LARGE SCALE GENOMIC DNA]</scope>
    <source>
        <strain evidence="8">COOX1</strain>
    </source>
</reference>
<dbReference type="Pfam" id="PF00692">
    <property type="entry name" value="dUTPase"/>
    <property type="match status" value="1"/>
</dbReference>
<dbReference type="UniPathway" id="UPA00610">
    <property type="reaction ID" value="UER00666"/>
</dbReference>
<evidence type="ECO:0000256" key="2">
    <source>
        <dbReference type="ARBA" id="ARBA00022801"/>
    </source>
</evidence>
<feature type="domain" description="dUTPase-like" evidence="6">
    <location>
        <begin position="20"/>
        <end position="147"/>
    </location>
</feature>
<name>A0A2K8NAZ7_9BACL</name>
<comment type="pathway">
    <text evidence="5">Pyrimidine metabolism; dUMP biosynthesis; dUMP from dCTP (dUTP route): step 2/2.</text>
</comment>
<dbReference type="InterPro" id="IPR033704">
    <property type="entry name" value="dUTPase_trimeric"/>
</dbReference>
<dbReference type="NCBIfam" id="NF001862">
    <property type="entry name" value="PRK00601.1"/>
    <property type="match status" value="1"/>
</dbReference>
<dbReference type="InterPro" id="IPR036157">
    <property type="entry name" value="dUTPase-like_sf"/>
</dbReference>
<dbReference type="SUPFAM" id="SSF51283">
    <property type="entry name" value="dUTPase-like"/>
    <property type="match status" value="1"/>
</dbReference>
<dbReference type="EC" id="3.6.1.23" evidence="5"/>
<evidence type="ECO:0000259" key="6">
    <source>
        <dbReference type="Pfam" id="PF00692"/>
    </source>
</evidence>
<accession>A0A2K8NAZ7</accession>